<evidence type="ECO:0000256" key="1">
    <source>
        <dbReference type="SAM" id="Phobius"/>
    </source>
</evidence>
<organism evidence="2 3">
    <name type="scientific">Domibacillus enclensis</name>
    <dbReference type="NCBI Taxonomy" id="1017273"/>
    <lineage>
        <taxon>Bacteria</taxon>
        <taxon>Bacillati</taxon>
        <taxon>Bacillota</taxon>
        <taxon>Bacilli</taxon>
        <taxon>Bacillales</taxon>
        <taxon>Bacillaceae</taxon>
        <taxon>Domibacillus</taxon>
    </lineage>
</organism>
<dbReference type="STRING" id="1017273.SAMN05443094_103167"/>
<evidence type="ECO:0000313" key="2">
    <source>
        <dbReference type="EMBL" id="SIQ60712.1"/>
    </source>
</evidence>
<protein>
    <submittedName>
        <fullName evidence="2">YlaH-like protein</fullName>
    </submittedName>
</protein>
<keyword evidence="1" id="KW-1133">Transmembrane helix</keyword>
<reference evidence="2 3" key="1">
    <citation type="submission" date="2017-01" db="EMBL/GenBank/DDBJ databases">
        <authorList>
            <person name="Mah S.A."/>
            <person name="Swanson W.J."/>
            <person name="Moy G.W."/>
            <person name="Vacquier V.D."/>
        </authorList>
    </citation>
    <scope>NUCLEOTIDE SEQUENCE [LARGE SCALE GENOMIC DNA]</scope>
    <source>
        <strain evidence="2 3">NIO-1016</strain>
    </source>
</reference>
<dbReference type="Pfam" id="PF14036">
    <property type="entry name" value="YlaH"/>
    <property type="match status" value="1"/>
</dbReference>
<dbReference type="InterPro" id="IPR025620">
    <property type="entry name" value="YlaH"/>
</dbReference>
<keyword evidence="1" id="KW-0472">Membrane</keyword>
<dbReference type="AlphaFoldDB" id="A0A1N6U4Z9"/>
<feature type="transmembrane region" description="Helical" evidence="1">
    <location>
        <begin position="52"/>
        <end position="72"/>
    </location>
</feature>
<accession>A0A1N6U4Z9</accession>
<gene>
    <name evidence="2" type="ORF">SAMN05443094_103167</name>
</gene>
<sequence>MENIEGLEHVSPLLGFLIRLTSVDTAVTIYWVILIALSILVYNLGFAKKLKLWQNVIIYLSLAIGSLLLLILSYQLPVVESLVVAALVLGTYKFRLKKHQKEENSV</sequence>
<dbReference type="RefSeq" id="WP_231581433.1">
    <property type="nucleotide sequence ID" value="NZ_FTLX01000003.1"/>
</dbReference>
<name>A0A1N6U4Z9_9BACI</name>
<proteinExistence type="predicted"/>
<feature type="transmembrane region" description="Helical" evidence="1">
    <location>
        <begin position="27"/>
        <end position="45"/>
    </location>
</feature>
<dbReference type="EMBL" id="FTLX01000003">
    <property type="protein sequence ID" value="SIQ60712.1"/>
    <property type="molecule type" value="Genomic_DNA"/>
</dbReference>
<keyword evidence="1" id="KW-0812">Transmembrane</keyword>
<dbReference type="Proteomes" id="UP000186385">
    <property type="component" value="Unassembled WGS sequence"/>
</dbReference>
<evidence type="ECO:0000313" key="3">
    <source>
        <dbReference type="Proteomes" id="UP000186385"/>
    </source>
</evidence>